<dbReference type="GO" id="GO:0004222">
    <property type="term" value="F:metalloendopeptidase activity"/>
    <property type="evidence" value="ECO:0007669"/>
    <property type="project" value="InterPro"/>
</dbReference>
<comment type="similarity">
    <text evidence="2">Belongs to the peptidase U48 family.</text>
</comment>
<proteinExistence type="inferred from homology"/>
<keyword evidence="8" id="KW-0472">Membrane</keyword>
<evidence type="ECO:0000256" key="11">
    <source>
        <dbReference type="ARBA" id="ARBA00049729"/>
    </source>
</evidence>
<evidence type="ECO:0000256" key="4">
    <source>
        <dbReference type="ARBA" id="ARBA00022692"/>
    </source>
</evidence>
<reference evidence="14" key="1">
    <citation type="submission" date="2020-04" db="EMBL/GenBank/DDBJ databases">
        <authorList>
            <person name="Alioto T."/>
            <person name="Alioto T."/>
            <person name="Gomez Garrido J."/>
        </authorList>
    </citation>
    <scope>NUCLEOTIDE SEQUENCE</scope>
    <source>
        <strain evidence="14">A484AB</strain>
    </source>
</reference>
<dbReference type="GO" id="GO:0005789">
    <property type="term" value="C:endoplasmic reticulum membrane"/>
    <property type="evidence" value="ECO:0007669"/>
    <property type="project" value="UniProtKB-SubCell"/>
</dbReference>
<dbReference type="InterPro" id="IPR039731">
    <property type="entry name" value="Rce1"/>
</dbReference>
<dbReference type="PANTHER" id="PTHR13046:SF0">
    <property type="entry name" value="CAAX PRENYL PROTEASE 2"/>
    <property type="match status" value="1"/>
</dbReference>
<accession>A0A6S7HM59</accession>
<evidence type="ECO:0000313" key="14">
    <source>
        <dbReference type="EMBL" id="CAB3996191.1"/>
    </source>
</evidence>
<evidence type="ECO:0000256" key="9">
    <source>
        <dbReference type="ARBA" id="ARBA00032607"/>
    </source>
</evidence>
<keyword evidence="5" id="KW-0378">Hydrolase</keyword>
<organism evidence="14 15">
    <name type="scientific">Paramuricea clavata</name>
    <name type="common">Red gorgonian</name>
    <name type="synonym">Violescent sea-whip</name>
    <dbReference type="NCBI Taxonomy" id="317549"/>
    <lineage>
        <taxon>Eukaryota</taxon>
        <taxon>Metazoa</taxon>
        <taxon>Cnidaria</taxon>
        <taxon>Anthozoa</taxon>
        <taxon>Octocorallia</taxon>
        <taxon>Malacalcyonacea</taxon>
        <taxon>Plexauridae</taxon>
        <taxon>Paramuricea</taxon>
    </lineage>
</organism>
<evidence type="ECO:0000313" key="15">
    <source>
        <dbReference type="Proteomes" id="UP001152795"/>
    </source>
</evidence>
<evidence type="ECO:0000256" key="12">
    <source>
        <dbReference type="ARBA" id="ARBA00049763"/>
    </source>
</evidence>
<gene>
    <name evidence="14" type="ORF">PACLA_8A018092</name>
</gene>
<evidence type="ECO:0000259" key="13">
    <source>
        <dbReference type="Pfam" id="PF02517"/>
    </source>
</evidence>
<protein>
    <recommendedName>
        <fullName evidence="12">CAAX prenyl protease 2</fullName>
        <ecNumber evidence="11">3.4.26.1</ecNumber>
    </recommendedName>
    <alternativeName>
        <fullName evidence="9">Farnesylated proteins-converting enzyme 2</fullName>
    </alternativeName>
</protein>
<evidence type="ECO:0000256" key="2">
    <source>
        <dbReference type="ARBA" id="ARBA00006897"/>
    </source>
</evidence>
<dbReference type="GO" id="GO:0071586">
    <property type="term" value="P:CAAX-box protein processing"/>
    <property type="evidence" value="ECO:0007669"/>
    <property type="project" value="InterPro"/>
</dbReference>
<dbReference type="AlphaFoldDB" id="A0A6S7HM59"/>
<dbReference type="OrthoDB" id="271604at2759"/>
<evidence type="ECO:0000256" key="3">
    <source>
        <dbReference type="ARBA" id="ARBA00022670"/>
    </source>
</evidence>
<dbReference type="EC" id="3.4.26.1" evidence="11"/>
<name>A0A6S7HM59_PARCT</name>
<evidence type="ECO:0000256" key="8">
    <source>
        <dbReference type="ARBA" id="ARBA00023136"/>
    </source>
</evidence>
<evidence type="ECO:0000256" key="1">
    <source>
        <dbReference type="ARBA" id="ARBA00004477"/>
    </source>
</evidence>
<dbReference type="PANTHER" id="PTHR13046">
    <property type="entry name" value="PROTEASE U48 CAAX PRENYL PROTEASE RCE1"/>
    <property type="match status" value="1"/>
</dbReference>
<dbReference type="Pfam" id="PF02517">
    <property type="entry name" value="Rce1-like"/>
    <property type="match status" value="1"/>
</dbReference>
<keyword evidence="4" id="KW-0812">Transmembrane</keyword>
<keyword evidence="15" id="KW-1185">Reference proteome</keyword>
<dbReference type="Proteomes" id="UP001152795">
    <property type="component" value="Unassembled WGS sequence"/>
</dbReference>
<evidence type="ECO:0000256" key="6">
    <source>
        <dbReference type="ARBA" id="ARBA00022824"/>
    </source>
</evidence>
<keyword evidence="6" id="KW-0256">Endoplasmic reticulum</keyword>
<evidence type="ECO:0000256" key="7">
    <source>
        <dbReference type="ARBA" id="ARBA00022989"/>
    </source>
</evidence>
<evidence type="ECO:0000256" key="5">
    <source>
        <dbReference type="ARBA" id="ARBA00022801"/>
    </source>
</evidence>
<feature type="domain" description="CAAX prenyl protease 2/Lysostaphin resistance protein A-like" evidence="13">
    <location>
        <begin position="128"/>
        <end position="232"/>
    </location>
</feature>
<comment type="subcellular location">
    <subcellularLocation>
        <location evidence="1">Endoplasmic reticulum membrane</location>
        <topology evidence="1">Multi-pass membrane protein</topology>
    </subcellularLocation>
</comment>
<dbReference type="EMBL" id="CACRXK020002819">
    <property type="protein sequence ID" value="CAB3996191.1"/>
    <property type="molecule type" value="Genomic_DNA"/>
</dbReference>
<keyword evidence="7" id="KW-1133">Transmembrane helix</keyword>
<sequence length="279" mass="31414">MVDNAVVFDGISKAGALTSCFILAISYILVFYIKKSPYHRDHPETIKLRCIRAVGFCIVAPFFIQLLSQTSQEGVSVCHWLGIHLDNVVLAAVLPLLLTMTLFTGPLTMMFLARELPFMSGFSLSMNMIIVRNFIVAPLTEELIYRACMIPLLVPSMGLVGAVFICPLLFGVAHFHHAIERLQARENVLNVCLGTLFQFSYTTLFGIYSAFIFIRTGHFIGPFICHSFCNYMGMPEFDQISYTKYPKVVAVMFVIGLLSFILLLMPLTEPTLYNSVYFR</sequence>
<evidence type="ECO:0000256" key="10">
    <source>
        <dbReference type="ARBA" id="ARBA00047280"/>
    </source>
</evidence>
<comment type="catalytic activity">
    <reaction evidence="10">
        <text>Hydrolyzes the peptide bond -P2-(S-farnesyl or geranylgeranyl)C-P1'-P2'-P3'-COOH where P1' and P2' are amino acids with aliphatic sidechains and P3' is any C-terminal residue.</text>
        <dbReference type="EC" id="3.4.26.1"/>
    </reaction>
</comment>
<dbReference type="InterPro" id="IPR003675">
    <property type="entry name" value="Rce1/LyrA-like_dom"/>
</dbReference>
<keyword evidence="3 14" id="KW-0645">Protease</keyword>
<comment type="caution">
    <text evidence="14">The sequence shown here is derived from an EMBL/GenBank/DDBJ whole genome shotgun (WGS) entry which is preliminary data.</text>
</comment>